<dbReference type="Proteomes" id="UP001062846">
    <property type="component" value="Chromosome 12"/>
</dbReference>
<keyword evidence="2" id="KW-1185">Reference proteome</keyword>
<sequence length="69" mass="7333">MPFYSTSVGSIISPMVCIIVNTTREKLGYPNLINGEEGAVSIIFQAKNKRGEGDGDDDDDDDVDVAPAA</sequence>
<protein>
    <submittedName>
        <fullName evidence="1">Uncharacterized protein</fullName>
    </submittedName>
</protein>
<evidence type="ECO:0000313" key="2">
    <source>
        <dbReference type="Proteomes" id="UP001062846"/>
    </source>
</evidence>
<dbReference type="EMBL" id="CM046399">
    <property type="protein sequence ID" value="KAI8526694.1"/>
    <property type="molecule type" value="Genomic_DNA"/>
</dbReference>
<comment type="caution">
    <text evidence="1">The sequence shown here is derived from an EMBL/GenBank/DDBJ whole genome shotgun (WGS) entry which is preliminary data.</text>
</comment>
<gene>
    <name evidence="1" type="ORF">RHMOL_Rhmol12G0015500</name>
</gene>
<proteinExistence type="predicted"/>
<name>A0ACC0LDC8_RHOML</name>
<reference evidence="1" key="1">
    <citation type="submission" date="2022-02" db="EMBL/GenBank/DDBJ databases">
        <title>Plant Genome Project.</title>
        <authorList>
            <person name="Zhang R.-G."/>
        </authorList>
    </citation>
    <scope>NUCLEOTIDE SEQUENCE</scope>
    <source>
        <strain evidence="1">AT1</strain>
    </source>
</reference>
<evidence type="ECO:0000313" key="1">
    <source>
        <dbReference type="EMBL" id="KAI8526694.1"/>
    </source>
</evidence>
<organism evidence="1 2">
    <name type="scientific">Rhododendron molle</name>
    <name type="common">Chinese azalea</name>
    <name type="synonym">Azalea mollis</name>
    <dbReference type="NCBI Taxonomy" id="49168"/>
    <lineage>
        <taxon>Eukaryota</taxon>
        <taxon>Viridiplantae</taxon>
        <taxon>Streptophyta</taxon>
        <taxon>Embryophyta</taxon>
        <taxon>Tracheophyta</taxon>
        <taxon>Spermatophyta</taxon>
        <taxon>Magnoliopsida</taxon>
        <taxon>eudicotyledons</taxon>
        <taxon>Gunneridae</taxon>
        <taxon>Pentapetalae</taxon>
        <taxon>asterids</taxon>
        <taxon>Ericales</taxon>
        <taxon>Ericaceae</taxon>
        <taxon>Ericoideae</taxon>
        <taxon>Rhodoreae</taxon>
        <taxon>Rhododendron</taxon>
    </lineage>
</organism>
<accession>A0ACC0LDC8</accession>